<evidence type="ECO:0000256" key="5">
    <source>
        <dbReference type="ARBA" id="ARBA00011738"/>
    </source>
</evidence>
<keyword evidence="16" id="KW-0443">Lipid metabolism</keyword>
<evidence type="ECO:0000256" key="10">
    <source>
        <dbReference type="ARBA" id="ARBA00022723"/>
    </source>
</evidence>
<comment type="subunit">
    <text evidence="5">Homodimer.</text>
</comment>
<reference evidence="20 21" key="1">
    <citation type="journal article" date="2017" name="Nature">
        <title>The Apostasia genome and the evolution of orchids.</title>
        <authorList>
            <person name="Zhang G.Q."/>
            <person name="Liu K.W."/>
            <person name="Li Z."/>
            <person name="Lohaus R."/>
            <person name="Hsiao Y.Y."/>
            <person name="Niu S.C."/>
            <person name="Wang J.Y."/>
            <person name="Lin Y.C."/>
            <person name="Xu Q."/>
            <person name="Chen L.J."/>
            <person name="Yoshida K."/>
            <person name="Fujiwara S."/>
            <person name="Wang Z.W."/>
            <person name="Zhang Y.Q."/>
            <person name="Mitsuda N."/>
            <person name="Wang M."/>
            <person name="Liu G.H."/>
            <person name="Pecoraro L."/>
            <person name="Huang H.X."/>
            <person name="Xiao X.J."/>
            <person name="Lin M."/>
            <person name="Wu X.Y."/>
            <person name="Wu W.L."/>
            <person name="Chen Y.Y."/>
            <person name="Chang S.B."/>
            <person name="Sakamoto S."/>
            <person name="Ohme-Takagi M."/>
            <person name="Yagi M."/>
            <person name="Zeng S.J."/>
            <person name="Shen C.Y."/>
            <person name="Yeh C.M."/>
            <person name="Luo Y.B."/>
            <person name="Tsai W.C."/>
            <person name="Van de Peer Y."/>
            <person name="Liu Z.J."/>
        </authorList>
    </citation>
    <scope>NUCLEOTIDE SEQUENCE [LARGE SCALE GENOMIC DNA]</scope>
    <source>
        <strain evidence="21">cv. Shenzhen</strain>
        <tissue evidence="20">Stem</tissue>
    </source>
</reference>
<dbReference type="EC" id="1.14.19.11" evidence="6"/>
<dbReference type="Pfam" id="PF13041">
    <property type="entry name" value="PPR_2"/>
    <property type="match status" value="2"/>
</dbReference>
<dbReference type="FunFam" id="1.10.620.20:FF:000002">
    <property type="entry name" value="Stearoyl-[acyl-carrier-protein] 9-desaturase, chloroplastic"/>
    <property type="match status" value="1"/>
</dbReference>
<evidence type="ECO:0000256" key="7">
    <source>
        <dbReference type="ARBA" id="ARBA00022516"/>
    </source>
</evidence>
<comment type="similarity">
    <text evidence="4">Belongs to the fatty acid desaturase type 2 family.</text>
</comment>
<dbReference type="EMBL" id="KZ451906">
    <property type="protein sequence ID" value="PKA64101.1"/>
    <property type="molecule type" value="Genomic_DNA"/>
</dbReference>
<evidence type="ECO:0000256" key="14">
    <source>
        <dbReference type="ARBA" id="ARBA00023002"/>
    </source>
</evidence>
<evidence type="ECO:0000256" key="17">
    <source>
        <dbReference type="ARBA" id="ARBA00023160"/>
    </source>
</evidence>
<organism evidence="20 21">
    <name type="scientific">Apostasia shenzhenica</name>
    <dbReference type="NCBI Taxonomy" id="1088818"/>
    <lineage>
        <taxon>Eukaryota</taxon>
        <taxon>Viridiplantae</taxon>
        <taxon>Streptophyta</taxon>
        <taxon>Embryophyta</taxon>
        <taxon>Tracheophyta</taxon>
        <taxon>Spermatophyta</taxon>
        <taxon>Magnoliopsida</taxon>
        <taxon>Liliopsida</taxon>
        <taxon>Asparagales</taxon>
        <taxon>Orchidaceae</taxon>
        <taxon>Apostasioideae</taxon>
        <taxon>Apostasia</taxon>
    </lineage>
</organism>
<dbReference type="Pfam" id="PF20431">
    <property type="entry name" value="E_motif"/>
    <property type="match status" value="1"/>
</dbReference>
<feature type="repeat" description="PPR" evidence="19">
    <location>
        <begin position="642"/>
        <end position="676"/>
    </location>
</feature>
<comment type="subcellular location">
    <subcellularLocation>
        <location evidence="2">Plastid</location>
        <location evidence="2">Chloroplast stroma</location>
    </subcellularLocation>
</comment>
<dbReference type="InterPro" id="IPR005067">
    <property type="entry name" value="Fatty_acid_desaturase-2"/>
</dbReference>
<dbReference type="PANTHER" id="PTHR47926:SF452">
    <property type="entry name" value="PENTATRICOPEPTIDE REPEAT-CONTAINING PROTEIN"/>
    <property type="match status" value="1"/>
</dbReference>
<dbReference type="FunFam" id="1.25.40.10:FF:000496">
    <property type="entry name" value="Pentatricopeptide repeat-containing protein chloroplastic"/>
    <property type="match status" value="1"/>
</dbReference>
<accession>A0A2I0B8M4</accession>
<dbReference type="PROSITE" id="PS51375">
    <property type="entry name" value="PPR"/>
    <property type="match status" value="5"/>
</dbReference>
<keyword evidence="10" id="KW-0479">Metal-binding</keyword>
<sequence>MVEVCSLQSSAMSQHYIPAFHLSPHIAPGSCFNTTVSFGFLPPICSLPPRPSCSAYADIPLTLFPDEKPIRRSAAARRDAAIRSRLSQLCKEGRPDLARRIFDQLPRPVPTLLWNTLLIGYVSNSMPDDALCLYQLMNFSHSNYHSAPAAARSDHYTYSSVLKACADSWRLRLGQSIHCHILRRSPAPPTNHVLNNSLLNMYASTALDANSVLLVDVVRLLFDRMRKRNVVAWNTLIAWYVRTCRPAIALEQFRSLIVAGIRPSTISFVIIFPAAASVGAIVDSSCWADSLFSLLVKHGTHIGADVFVVSSAISMYSELSEIQSARRIFDCAIERNIEVWNTMIGGYVQNAFCEEAIAMFLQVLGSDEVAADNVTFLASLTAVSQLQDIGLGRQIHACIIKRHLKPLPLILCNALMVMYSRCDAVESALDIFHQMSERDTVTWNTMISSFVQKGQDLEGLRLVYKMQKEGFAVDSVTVAALLSAGSNLGSLRVGKETHGYLVRQGIEFEGMLSYLIDMYAKSDCIEAAKLLFDEDECHERDQVTWNAMIAGYMRNEQHEEAITLFKKMLERKHLPDQVTTSLILPACDPVGGIQAGKEIHGFAIRHHLVKNVFVGTAIVDMYSRCGGIILAEKVFNRMTVKNRVTYNTMLSGFGQHGLGERALSLFNSMQSLGVKPDAVTFIALISACSYCGLIDEGLAIFESMDEFGVVATIEHYCCVVDLLGRGGRVEQAYDFVQGLGDKASHVSIWGSLLGACKVHGKYELGSLVSKRLLDIESSVGNSVAGYHVLMSNVYASDGKWDGVHRVRQVMKDTGLKKEPGSSWIEIRDASHRFMSRDQNHPQSDQINEMLRWLALEMRSQHRGSRLPIIRTRFPHQNCPRDQHATFLSESSVNRPSELSCPKMKDRSAVPSYTLHASTVEEKRSCRAMARIEQVQVRHGKRQMMSMMSSPELEVFRSMGDWVENNMLPLLKPVEDCWQPQDFLPDPSSEDFPASVADLKARAATIPDELLVCLAGNMITEEALPTYQSIWDSTTGGSNIDETAGASSPAWARWARAWSGEENRHGDLLNKYLYLTGRLDMRQVEKTIQYLIAAGMDPQTDLNPYCGLVYTSFQEKATFISHGNTARQAGGYGDVVLAKICGIIAADEKRHETAYVKAVKELFRIDPDRAMLAFAQMMKKRITMPARSMFDGRELHLFAHFSALAQRVGVYSAADYVDIVEFLVKEWEVESLAAGLSPEGRQAQDYVCRLPAKLRKWEERVREKTKIKDSLRPMPFTWISDRHVMI</sequence>
<evidence type="ECO:0000256" key="13">
    <source>
        <dbReference type="ARBA" id="ARBA00022946"/>
    </source>
</evidence>
<keyword evidence="8" id="KW-0150">Chloroplast</keyword>
<feature type="repeat" description="PPR" evidence="19">
    <location>
        <begin position="677"/>
        <end position="711"/>
    </location>
</feature>
<evidence type="ECO:0000256" key="9">
    <source>
        <dbReference type="ARBA" id="ARBA00022640"/>
    </source>
</evidence>
<evidence type="ECO:0000256" key="3">
    <source>
        <dbReference type="ARBA" id="ARBA00004872"/>
    </source>
</evidence>
<dbReference type="GO" id="GO:0046872">
    <property type="term" value="F:metal ion binding"/>
    <property type="evidence" value="ECO:0007669"/>
    <property type="project" value="UniProtKB-KW"/>
</dbReference>
<dbReference type="GO" id="GO:0003729">
    <property type="term" value="F:mRNA binding"/>
    <property type="evidence" value="ECO:0007669"/>
    <property type="project" value="UniProtKB-ARBA"/>
</dbReference>
<evidence type="ECO:0000256" key="2">
    <source>
        <dbReference type="ARBA" id="ARBA00004470"/>
    </source>
</evidence>
<feature type="repeat" description="PPR" evidence="19">
    <location>
        <begin position="229"/>
        <end position="263"/>
    </location>
</feature>
<dbReference type="InterPro" id="IPR002885">
    <property type="entry name" value="PPR_rpt"/>
</dbReference>
<keyword evidence="13" id="KW-0809">Transit peptide</keyword>
<dbReference type="CDD" id="cd01050">
    <property type="entry name" value="Acyl_ACP_Desat"/>
    <property type="match status" value="1"/>
</dbReference>
<dbReference type="InterPro" id="IPR046848">
    <property type="entry name" value="E_motif"/>
</dbReference>
<keyword evidence="17" id="KW-0275">Fatty acid biosynthesis</keyword>
<evidence type="ECO:0000256" key="15">
    <source>
        <dbReference type="ARBA" id="ARBA00023004"/>
    </source>
</evidence>
<comment type="catalytic activity">
    <reaction evidence="18">
        <text>hexadecanoyl-[ACP] + 2 reduced [2Fe-2S]-[ferredoxin] + O2 + 2 H(+) = (4Z)-hexadecenoyl-[ACP] + 2 oxidized [2Fe-2S]-[ferredoxin] + 2 H2O</text>
        <dbReference type="Rhea" id="RHEA:38043"/>
        <dbReference type="Rhea" id="RHEA-COMP:9652"/>
        <dbReference type="Rhea" id="RHEA-COMP:10000"/>
        <dbReference type="Rhea" id="RHEA-COMP:10001"/>
        <dbReference type="Rhea" id="RHEA-COMP:11488"/>
        <dbReference type="ChEBI" id="CHEBI:15377"/>
        <dbReference type="ChEBI" id="CHEBI:15378"/>
        <dbReference type="ChEBI" id="CHEBI:15379"/>
        <dbReference type="ChEBI" id="CHEBI:33737"/>
        <dbReference type="ChEBI" id="CHEBI:33738"/>
        <dbReference type="ChEBI" id="CHEBI:78483"/>
        <dbReference type="ChEBI" id="CHEBI:85919"/>
        <dbReference type="EC" id="1.14.19.11"/>
    </reaction>
</comment>
<evidence type="ECO:0000313" key="21">
    <source>
        <dbReference type="Proteomes" id="UP000236161"/>
    </source>
</evidence>
<name>A0A2I0B8M4_9ASPA</name>
<keyword evidence="7" id="KW-0444">Lipid biosynthesis</keyword>
<feature type="repeat" description="PPR" evidence="19">
    <location>
        <begin position="439"/>
        <end position="473"/>
    </location>
</feature>
<dbReference type="STRING" id="1088818.A0A2I0B8M4"/>
<comment type="cofactor">
    <cofactor evidence="1">
        <name>Fe(2+)</name>
        <dbReference type="ChEBI" id="CHEBI:29033"/>
    </cofactor>
</comment>
<evidence type="ECO:0000256" key="19">
    <source>
        <dbReference type="PROSITE-ProRule" id="PRU00708"/>
    </source>
</evidence>
<evidence type="ECO:0000256" key="16">
    <source>
        <dbReference type="ARBA" id="ARBA00023098"/>
    </source>
</evidence>
<dbReference type="GO" id="GO:0009570">
    <property type="term" value="C:chloroplast stroma"/>
    <property type="evidence" value="ECO:0007669"/>
    <property type="project" value="UniProtKB-SubCell"/>
</dbReference>
<evidence type="ECO:0000256" key="8">
    <source>
        <dbReference type="ARBA" id="ARBA00022528"/>
    </source>
</evidence>
<dbReference type="InterPro" id="IPR012348">
    <property type="entry name" value="RNR-like"/>
</dbReference>
<proteinExistence type="inferred from homology"/>
<evidence type="ECO:0000256" key="11">
    <source>
        <dbReference type="ARBA" id="ARBA00022737"/>
    </source>
</evidence>
<dbReference type="InterPro" id="IPR046960">
    <property type="entry name" value="PPR_At4g14850-like_plant"/>
</dbReference>
<keyword evidence="12" id="KW-0276">Fatty acid metabolism</keyword>
<evidence type="ECO:0000256" key="4">
    <source>
        <dbReference type="ARBA" id="ARBA00008749"/>
    </source>
</evidence>
<keyword evidence="11" id="KW-0677">Repeat</keyword>
<dbReference type="OrthoDB" id="756178at2759"/>
<gene>
    <name evidence="20" type="primary">PCMP-E95</name>
    <name evidence="20" type="ORF">AXF42_Ash005113</name>
</gene>
<dbReference type="Pfam" id="PF03405">
    <property type="entry name" value="FA_desaturase_2"/>
    <property type="match status" value="1"/>
</dbReference>
<dbReference type="Pfam" id="PF01535">
    <property type="entry name" value="PPR"/>
    <property type="match status" value="5"/>
</dbReference>
<keyword evidence="9" id="KW-0934">Plastid</keyword>
<evidence type="ECO:0000313" key="20">
    <source>
        <dbReference type="EMBL" id="PKA64101.1"/>
    </source>
</evidence>
<protein>
    <recommendedName>
        <fullName evidence="6">acyl-[acyl-carrier-protein] 4-desaturase</fullName>
        <ecNumber evidence="6">1.14.19.11</ecNumber>
    </recommendedName>
</protein>
<dbReference type="UniPathway" id="UPA00199"/>
<evidence type="ECO:0000256" key="12">
    <source>
        <dbReference type="ARBA" id="ARBA00022832"/>
    </source>
</evidence>
<dbReference type="GO" id="GO:0006633">
    <property type="term" value="P:fatty acid biosynthetic process"/>
    <property type="evidence" value="ECO:0007669"/>
    <property type="project" value="UniProtKB-KW"/>
</dbReference>
<evidence type="ECO:0000256" key="1">
    <source>
        <dbReference type="ARBA" id="ARBA00001954"/>
    </source>
</evidence>
<keyword evidence="14 20" id="KW-0560">Oxidoreductase</keyword>
<evidence type="ECO:0000256" key="18">
    <source>
        <dbReference type="ARBA" id="ARBA00047803"/>
    </source>
</evidence>
<dbReference type="PANTHER" id="PTHR47926">
    <property type="entry name" value="PENTATRICOPEPTIDE REPEAT-CONTAINING PROTEIN"/>
    <property type="match status" value="1"/>
</dbReference>
<dbReference type="Gene3D" id="1.10.620.20">
    <property type="entry name" value="Ribonucleotide Reductase, subunit A"/>
    <property type="match status" value="1"/>
</dbReference>
<dbReference type="InterPro" id="IPR009078">
    <property type="entry name" value="Ferritin-like_SF"/>
</dbReference>
<dbReference type="FunFam" id="1.25.40.10:FF:000090">
    <property type="entry name" value="Pentatricopeptide repeat-containing protein, chloroplastic"/>
    <property type="match status" value="1"/>
</dbReference>
<dbReference type="Proteomes" id="UP000236161">
    <property type="component" value="Unassembled WGS sequence"/>
</dbReference>
<evidence type="ECO:0000256" key="6">
    <source>
        <dbReference type="ARBA" id="ARBA00012015"/>
    </source>
</evidence>
<comment type="pathway">
    <text evidence="3">Lipid metabolism; fatty acid metabolism.</text>
</comment>
<dbReference type="NCBIfam" id="TIGR00756">
    <property type="entry name" value="PPR"/>
    <property type="match status" value="5"/>
</dbReference>
<dbReference type="Gene3D" id="1.25.40.10">
    <property type="entry name" value="Tetratricopeptide repeat domain"/>
    <property type="match status" value="7"/>
</dbReference>
<feature type="repeat" description="PPR" evidence="19">
    <location>
        <begin position="541"/>
        <end position="575"/>
    </location>
</feature>
<dbReference type="InterPro" id="IPR011990">
    <property type="entry name" value="TPR-like_helical_dom_sf"/>
</dbReference>
<dbReference type="GO" id="GO:0045300">
    <property type="term" value="F:stearoyl-[ACP] desaturase activity"/>
    <property type="evidence" value="ECO:0007669"/>
    <property type="project" value="InterPro"/>
</dbReference>
<dbReference type="FunFam" id="1.25.40.10:FF:000645">
    <property type="entry name" value="Pentatricopeptide repeat-containing protein chloroplastic"/>
    <property type="match status" value="1"/>
</dbReference>
<keyword evidence="21" id="KW-1185">Reference proteome</keyword>
<dbReference type="SUPFAM" id="SSF47240">
    <property type="entry name" value="Ferritin-like"/>
    <property type="match status" value="1"/>
</dbReference>
<keyword evidence="15" id="KW-0408">Iron</keyword>
<dbReference type="GO" id="GO:0009451">
    <property type="term" value="P:RNA modification"/>
    <property type="evidence" value="ECO:0007669"/>
    <property type="project" value="InterPro"/>
</dbReference>